<evidence type="ECO:0000256" key="3">
    <source>
        <dbReference type="ARBA" id="ARBA00034247"/>
    </source>
</evidence>
<evidence type="ECO:0000313" key="6">
    <source>
        <dbReference type="EMBL" id="AYV22297.1"/>
    </source>
</evidence>
<evidence type="ECO:0000256" key="4">
    <source>
        <dbReference type="SAM" id="Phobius"/>
    </source>
</evidence>
<dbReference type="GO" id="GO:0005886">
    <property type="term" value="C:plasma membrane"/>
    <property type="evidence" value="ECO:0007669"/>
    <property type="project" value="TreeGrafter"/>
</dbReference>
<dbReference type="SUPFAM" id="SSF55781">
    <property type="entry name" value="GAF domain-like"/>
    <property type="match status" value="1"/>
</dbReference>
<name>A0A3G4VC19_9VIBR</name>
<dbReference type="AlphaFoldDB" id="A0A3G4VC19"/>
<dbReference type="CDD" id="cd01949">
    <property type="entry name" value="GGDEF"/>
    <property type="match status" value="1"/>
</dbReference>
<dbReference type="EC" id="2.7.7.65" evidence="2"/>
<organism evidence="6 7">
    <name type="scientific">Vibrio mediterranei</name>
    <dbReference type="NCBI Taxonomy" id="689"/>
    <lineage>
        <taxon>Bacteria</taxon>
        <taxon>Pseudomonadati</taxon>
        <taxon>Pseudomonadota</taxon>
        <taxon>Gammaproteobacteria</taxon>
        <taxon>Vibrionales</taxon>
        <taxon>Vibrionaceae</taxon>
        <taxon>Vibrio</taxon>
    </lineage>
</organism>
<keyword evidence="4" id="KW-0472">Membrane</keyword>
<protein>
    <recommendedName>
        <fullName evidence="2">diguanylate cyclase</fullName>
        <ecNumber evidence="2">2.7.7.65</ecNumber>
    </recommendedName>
</protein>
<accession>A0A3G4VC19</accession>
<feature type="transmembrane region" description="Helical" evidence="4">
    <location>
        <begin position="12"/>
        <end position="35"/>
    </location>
</feature>
<evidence type="ECO:0000259" key="5">
    <source>
        <dbReference type="PROSITE" id="PS50887"/>
    </source>
</evidence>
<dbReference type="Gene3D" id="3.30.450.40">
    <property type="match status" value="1"/>
</dbReference>
<dbReference type="InterPro" id="IPR029016">
    <property type="entry name" value="GAF-like_dom_sf"/>
</dbReference>
<dbReference type="GO" id="GO:1902201">
    <property type="term" value="P:negative regulation of bacterial-type flagellum-dependent cell motility"/>
    <property type="evidence" value="ECO:0007669"/>
    <property type="project" value="TreeGrafter"/>
</dbReference>
<dbReference type="NCBIfam" id="TIGR00254">
    <property type="entry name" value="GGDEF"/>
    <property type="match status" value="1"/>
</dbReference>
<dbReference type="SMART" id="SM00267">
    <property type="entry name" value="GGDEF"/>
    <property type="match status" value="1"/>
</dbReference>
<dbReference type="InterPro" id="IPR003018">
    <property type="entry name" value="GAF"/>
</dbReference>
<dbReference type="InterPro" id="IPR000160">
    <property type="entry name" value="GGDEF_dom"/>
</dbReference>
<dbReference type="SMART" id="SM00065">
    <property type="entry name" value="GAF"/>
    <property type="match status" value="1"/>
</dbReference>
<dbReference type="InterPro" id="IPR029787">
    <property type="entry name" value="Nucleotide_cyclase"/>
</dbReference>
<evidence type="ECO:0000256" key="1">
    <source>
        <dbReference type="ARBA" id="ARBA00001946"/>
    </source>
</evidence>
<dbReference type="Pfam" id="PF01590">
    <property type="entry name" value="GAF"/>
    <property type="match status" value="1"/>
</dbReference>
<dbReference type="Gene3D" id="3.30.70.270">
    <property type="match status" value="1"/>
</dbReference>
<keyword evidence="4" id="KW-1133">Transmembrane helix</keyword>
<dbReference type="PANTHER" id="PTHR45138:SF9">
    <property type="entry name" value="DIGUANYLATE CYCLASE DGCM-RELATED"/>
    <property type="match status" value="1"/>
</dbReference>
<dbReference type="EMBL" id="CP033577">
    <property type="protein sequence ID" value="AYV22297.1"/>
    <property type="molecule type" value="Genomic_DNA"/>
</dbReference>
<dbReference type="PROSITE" id="PS50887">
    <property type="entry name" value="GGDEF"/>
    <property type="match status" value="1"/>
</dbReference>
<evidence type="ECO:0000313" key="7">
    <source>
        <dbReference type="Proteomes" id="UP000279760"/>
    </source>
</evidence>
<gene>
    <name evidence="6" type="ORF">ECB94_14100</name>
</gene>
<evidence type="ECO:0000256" key="2">
    <source>
        <dbReference type="ARBA" id="ARBA00012528"/>
    </source>
</evidence>
<dbReference type="RefSeq" id="WP_124940818.1">
    <property type="nucleotide sequence ID" value="NZ_CP033577.1"/>
</dbReference>
<proteinExistence type="predicted"/>
<sequence>MQRFNAMSIRNKIITILIIVTGTLTLFNIAIQAYIDYRQEIHKVNKHARAHVHSLTYPIAESLWDLDLSQLQQLMLSISEDDYIRNIRLTGVDGTYLDANLSPNIKTSPSILELRYNGRYLGNISYMIDDSIIQEEVISKLALGLLLNIIEAVIILVVILFIVRKLITTPLLELYRLSKDISPRTSSKVKLPHSLTERKDELTYVAHALQNLNNTSRNAIAAQKKTERQLLQHQSQLKHSIEQQTEAYKTQSKLHRILADMSLNILTCNEDNVTEVMYSAFEPIGRVLEIDRISILSIQEQMATFSYSWRADGSKNPLGEGFNIEAMTLLQRRLLSLDPIIIDDIESIKDSAQTEYALLRAQNVSSIALFPLIDGQSVFGILSASNLHHHQQWTETQKTILSRLSTTVSELHIRLKNHNEMTALQDELIETNRRLHIAAETDELTGLPNRRPFMSELAHNTESLFVSTITTMMIDVDHFKQYNDTYGHVQGDFALRYVAQALKQVLSPCGHMVARIGGEEFCALLVNTSQEESVVLAQRMRQEVEKLNITHSGNDPYDIVTISIGVAFQHLGDHPITPQNMLENADEALYAAKKRGRNHVEIAAGTKW</sequence>
<dbReference type="GO" id="GO:0043709">
    <property type="term" value="P:cell adhesion involved in single-species biofilm formation"/>
    <property type="evidence" value="ECO:0007669"/>
    <property type="project" value="TreeGrafter"/>
</dbReference>
<keyword evidence="4" id="KW-0812">Transmembrane</keyword>
<comment type="cofactor">
    <cofactor evidence="1">
        <name>Mg(2+)</name>
        <dbReference type="ChEBI" id="CHEBI:18420"/>
    </cofactor>
</comment>
<dbReference type="Pfam" id="PF00990">
    <property type="entry name" value="GGDEF"/>
    <property type="match status" value="1"/>
</dbReference>
<reference evidence="6 7" key="1">
    <citation type="submission" date="2018-11" db="EMBL/GenBank/DDBJ databases">
        <title>Complete Genome Sequence of Vbrio mediterranei 117-T6: a Potential Pathogen Bacteria Isolated from the Conchocelis of Pyropia.</title>
        <authorList>
            <person name="Liu Q."/>
        </authorList>
    </citation>
    <scope>NUCLEOTIDE SEQUENCE [LARGE SCALE GENOMIC DNA]</scope>
    <source>
        <strain evidence="6 7">117-T6</strain>
    </source>
</reference>
<dbReference type="Proteomes" id="UP000279760">
    <property type="component" value="Chromosome 1"/>
</dbReference>
<feature type="transmembrane region" description="Helical" evidence="4">
    <location>
        <begin position="141"/>
        <end position="163"/>
    </location>
</feature>
<dbReference type="FunFam" id="3.30.70.270:FF:000001">
    <property type="entry name" value="Diguanylate cyclase domain protein"/>
    <property type="match status" value="1"/>
</dbReference>
<comment type="catalytic activity">
    <reaction evidence="3">
        <text>2 GTP = 3',3'-c-di-GMP + 2 diphosphate</text>
        <dbReference type="Rhea" id="RHEA:24898"/>
        <dbReference type="ChEBI" id="CHEBI:33019"/>
        <dbReference type="ChEBI" id="CHEBI:37565"/>
        <dbReference type="ChEBI" id="CHEBI:58805"/>
        <dbReference type="EC" id="2.7.7.65"/>
    </reaction>
</comment>
<dbReference type="InterPro" id="IPR050469">
    <property type="entry name" value="Diguanylate_Cyclase"/>
</dbReference>
<dbReference type="PANTHER" id="PTHR45138">
    <property type="entry name" value="REGULATORY COMPONENTS OF SENSORY TRANSDUCTION SYSTEM"/>
    <property type="match status" value="1"/>
</dbReference>
<dbReference type="SUPFAM" id="SSF55073">
    <property type="entry name" value="Nucleotide cyclase"/>
    <property type="match status" value="1"/>
</dbReference>
<feature type="domain" description="GGDEF" evidence="5">
    <location>
        <begin position="467"/>
        <end position="605"/>
    </location>
</feature>
<dbReference type="InterPro" id="IPR043128">
    <property type="entry name" value="Rev_trsase/Diguanyl_cyclase"/>
</dbReference>
<dbReference type="GO" id="GO:0052621">
    <property type="term" value="F:diguanylate cyclase activity"/>
    <property type="evidence" value="ECO:0007669"/>
    <property type="project" value="UniProtKB-EC"/>
</dbReference>